<dbReference type="EMBL" id="CP078076">
    <property type="protein sequence ID" value="UPL10389.1"/>
    <property type="molecule type" value="Genomic_DNA"/>
</dbReference>
<reference evidence="2 3" key="1">
    <citation type="submission" date="2021-06" db="EMBL/GenBank/DDBJ databases">
        <title>Genome-based taxonomic framework of Microbacterium strains isolated from marine environment, the description of four new species and reclassification of four preexisting species.</title>
        <authorList>
            <person name="Lee S.D."/>
            <person name="Kim S.-M."/>
            <person name="Byeon Y.-S."/>
            <person name="Yang H.L."/>
            <person name="Kim I.S."/>
        </authorList>
    </citation>
    <scope>NUCLEOTIDE SEQUENCE [LARGE SCALE GENOMIC DNA]</scope>
    <source>
        <strain evidence="2 3">SSW1-51</strain>
    </source>
</reference>
<dbReference type="InterPro" id="IPR039422">
    <property type="entry name" value="MarR/SlyA-like"/>
</dbReference>
<proteinExistence type="predicted"/>
<dbReference type="SUPFAM" id="SSF46785">
    <property type="entry name" value="Winged helix' DNA-binding domain"/>
    <property type="match status" value="1"/>
</dbReference>
<dbReference type="InterPro" id="IPR000835">
    <property type="entry name" value="HTH_MarR-typ"/>
</dbReference>
<keyword evidence="3" id="KW-1185">Reference proteome</keyword>
<name>A0ABY4ICU0_9MICO</name>
<feature type="domain" description="HTH marR-type" evidence="1">
    <location>
        <begin position="14"/>
        <end position="140"/>
    </location>
</feature>
<dbReference type="PANTHER" id="PTHR33164">
    <property type="entry name" value="TRANSCRIPTIONAL REGULATOR, MARR FAMILY"/>
    <property type="match status" value="1"/>
</dbReference>
<dbReference type="SMART" id="SM00347">
    <property type="entry name" value="HTH_MARR"/>
    <property type="match status" value="1"/>
</dbReference>
<accession>A0ABY4ICU0</accession>
<protein>
    <submittedName>
        <fullName evidence="2">MarR family transcriptional regulator</fullName>
    </submittedName>
</protein>
<sequence length="147" mass="15701">MAVTHRVATGTSEAEELLLDLVNAYEQAFDRAAESVGLSAAQACVLGRLSRSRSMGGLAVELECDASNITQIVRRLDGAGLTYREAAAEDKRVRMVARTPKGDALDRDFGHAFSFAREALARLSDEEQGLLTALLRKALPPAGSPEA</sequence>
<dbReference type="PRINTS" id="PR00598">
    <property type="entry name" value="HTHMARR"/>
</dbReference>
<dbReference type="InterPro" id="IPR036388">
    <property type="entry name" value="WH-like_DNA-bd_sf"/>
</dbReference>
<dbReference type="Gene3D" id="1.10.10.10">
    <property type="entry name" value="Winged helix-like DNA-binding domain superfamily/Winged helix DNA-binding domain"/>
    <property type="match status" value="1"/>
</dbReference>
<dbReference type="InterPro" id="IPR036390">
    <property type="entry name" value="WH_DNA-bd_sf"/>
</dbReference>
<evidence type="ECO:0000313" key="3">
    <source>
        <dbReference type="Proteomes" id="UP000831467"/>
    </source>
</evidence>
<evidence type="ECO:0000313" key="2">
    <source>
        <dbReference type="EMBL" id="UPL10389.1"/>
    </source>
</evidence>
<dbReference type="PANTHER" id="PTHR33164:SF99">
    <property type="entry name" value="MARR FAMILY REGULATORY PROTEIN"/>
    <property type="match status" value="1"/>
</dbReference>
<evidence type="ECO:0000259" key="1">
    <source>
        <dbReference type="PROSITE" id="PS50995"/>
    </source>
</evidence>
<dbReference type="Proteomes" id="UP000831467">
    <property type="component" value="Chromosome"/>
</dbReference>
<organism evidence="2 3">
    <name type="scientific">Microbacterium sufflavum</name>
    <dbReference type="NCBI Taxonomy" id="2851649"/>
    <lineage>
        <taxon>Bacteria</taxon>
        <taxon>Bacillati</taxon>
        <taxon>Actinomycetota</taxon>
        <taxon>Actinomycetes</taxon>
        <taxon>Micrococcales</taxon>
        <taxon>Microbacteriaceae</taxon>
        <taxon>Microbacterium</taxon>
    </lineage>
</organism>
<gene>
    <name evidence="2" type="ORF">KV394_04380</name>
</gene>
<dbReference type="RefSeq" id="WP_247982396.1">
    <property type="nucleotide sequence ID" value="NZ_CP078076.1"/>
</dbReference>
<dbReference type="PROSITE" id="PS50995">
    <property type="entry name" value="HTH_MARR_2"/>
    <property type="match status" value="1"/>
</dbReference>